<evidence type="ECO:0000259" key="5">
    <source>
        <dbReference type="Pfam" id="PF05592"/>
    </source>
</evidence>
<evidence type="ECO:0000256" key="2">
    <source>
        <dbReference type="ARBA" id="ARBA00012652"/>
    </source>
</evidence>
<evidence type="ECO:0000256" key="1">
    <source>
        <dbReference type="ARBA" id="ARBA00001445"/>
    </source>
</evidence>
<dbReference type="InterPro" id="IPR012341">
    <property type="entry name" value="6hp_glycosidase-like_sf"/>
</dbReference>
<dbReference type="PANTHER" id="PTHR33307:SF6">
    <property type="entry name" value="ALPHA-RHAMNOSIDASE (EUROFUNG)-RELATED"/>
    <property type="match status" value="1"/>
</dbReference>
<dbReference type="AlphaFoldDB" id="A0A9X3A3N5"/>
<dbReference type="InterPro" id="IPR013783">
    <property type="entry name" value="Ig-like_fold"/>
</dbReference>
<feature type="chain" id="PRO_5040732823" description="alpha-L-rhamnosidase" evidence="4">
    <location>
        <begin position="23"/>
        <end position="1068"/>
    </location>
</feature>
<feature type="domain" description="Alpha-L-rhamnosidase concanavalin-like" evidence="5">
    <location>
        <begin position="528"/>
        <end position="625"/>
    </location>
</feature>
<feature type="domain" description="Alpha-L-rhamnosidase C-terminal" evidence="8">
    <location>
        <begin position="968"/>
        <end position="1041"/>
    </location>
</feature>
<dbReference type="EMBL" id="JANYMP010000013">
    <property type="protein sequence ID" value="MCS7480328.1"/>
    <property type="molecule type" value="Genomic_DNA"/>
</dbReference>
<dbReference type="GO" id="GO:0030596">
    <property type="term" value="F:alpha-L-rhamnosidase activity"/>
    <property type="evidence" value="ECO:0007669"/>
    <property type="project" value="UniProtKB-EC"/>
</dbReference>
<evidence type="ECO:0000259" key="7">
    <source>
        <dbReference type="Pfam" id="PF17389"/>
    </source>
</evidence>
<comment type="catalytic activity">
    <reaction evidence="1">
        <text>Hydrolysis of terminal non-reducing alpha-L-rhamnose residues in alpha-L-rhamnosides.</text>
        <dbReference type="EC" id="3.2.1.40"/>
    </reaction>
</comment>
<dbReference type="EC" id="3.2.1.40" evidence="2"/>
<dbReference type="InterPro" id="IPR016007">
    <property type="entry name" value="Alpha_rhamnosid"/>
</dbReference>
<proteinExistence type="predicted"/>
<dbReference type="Pfam" id="PF05592">
    <property type="entry name" value="Bac_rhamnosid"/>
    <property type="match status" value="1"/>
</dbReference>
<evidence type="ECO:0000313" key="10">
    <source>
        <dbReference type="Proteomes" id="UP001141259"/>
    </source>
</evidence>
<dbReference type="Gene3D" id="2.60.40.10">
    <property type="entry name" value="Immunoglobulins"/>
    <property type="match status" value="1"/>
</dbReference>
<sequence>MRSRVAGALVVLAVVLTAPVLATAPGLATGGHVGRSTGLEVGHLAVEHQENPLGVDAAVPRLSWVSKSDDVGARQSAYQVQVSSSPNGGGDVWDSGRVSSAKSFDVEYAGPDLRSRTRYHWRVRVWDANRRASAWSGAAWFETAFLKQQDFHGDWIGARAERATVSLQGANWIWYPQGNPAESAPVGTRYFRRTFDLPANAVVTAANFQLTADDSFSLHVNGTDAARSPQVNDSWRSAVDVDLTAALRPGRNTIAVQAANAQPGPSGLVGKLHVELSGANPVDIVTDAAWKSSEVDEAGWRQADFDDSAWPPALVAAAYGSGPWGNSVTTAPPAEPLLRKDFTAVKRIRSARAYVIGLGYYKLYLNGRRVGDHELDPAFTVYDKTGLYATYDVTKELRAGGNAIGVSLGRGYYAMTNPDEWLTSPWSGEPKLKLQLDITYVDGTSAQVVSDGSWKTADGPTTSESLWFGETHDARLDQPGWNRAGFDDSAWRPARLVPALAGELKAQSFPPIKVTDTLKAGKVTTPATGTTVHDYGTPTAGWAGVAVNGPAGSQVTITYGEKLKADGTVDNVGGFGMQLQKYTYVLKGGGPESFTPSYTYAGFQYVQVTAPAEVAVTSVTAQRVHTAVAKTGDFTSSSDLLNRYHVAQANTILNNLHSVPTDTPMYEKRPYTADGLLAADSAIASFDMRDFYENWMRAHRDDQTPEGNIGQTVPGTVGAKEVVDPVWTASFVLVNRDLYWYYGDIRPLRDNYESMKAWLGFFEGKIAGTGYVYTGGSYADWLSPGFAMPPEGARLAGTAYLHKTTTAMAEIARALGRDADATRFDGLATTIANAFNATFFDAAKGAYYDDPAAGYRQTSNLLPLSLGIVREENHAAVVANLVADVNGRGVHLNTGALGTKLILPVLTDTGNSDLAYRVATNPTYPGWGHWFQALGATTMWEEWPAGSRSRQHAFMGTVDDWLYQRVAGIEPAAPGYTAVKVQPFPVGDLKRASAEVTSPLGQVRSSWTRDRGLFTLRVTIPVGATGEVLVPVRDGQRVTAPAGAAFVEKQNGYAAYRVGSGSYEFKSS</sequence>
<reference evidence="9" key="1">
    <citation type="submission" date="2022-08" db="EMBL/GenBank/DDBJ databases">
        <authorList>
            <person name="Tistechok S."/>
            <person name="Samborskyy M."/>
            <person name="Roman I."/>
        </authorList>
    </citation>
    <scope>NUCLEOTIDE SEQUENCE</scope>
    <source>
        <strain evidence="9">DSM 103496</strain>
    </source>
</reference>
<dbReference type="InterPro" id="IPR008979">
    <property type="entry name" value="Galactose-bd-like_sf"/>
</dbReference>
<dbReference type="Pfam" id="PF17390">
    <property type="entry name" value="Bac_rhamnosid_C"/>
    <property type="match status" value="1"/>
</dbReference>
<keyword evidence="10" id="KW-1185">Reference proteome</keyword>
<gene>
    <name evidence="9" type="ORF">NZH93_26025</name>
</gene>
<dbReference type="Proteomes" id="UP001141259">
    <property type="component" value="Unassembled WGS sequence"/>
</dbReference>
<name>A0A9X3A3N5_9PSEU</name>
<dbReference type="SUPFAM" id="SSF48208">
    <property type="entry name" value="Six-hairpin glycosidases"/>
    <property type="match status" value="1"/>
</dbReference>
<evidence type="ECO:0000259" key="6">
    <source>
        <dbReference type="Pfam" id="PF08531"/>
    </source>
</evidence>
<feature type="domain" description="Bacterial alpha-L-rhamnosidase N-terminal" evidence="6">
    <location>
        <begin position="346"/>
        <end position="515"/>
    </location>
</feature>
<dbReference type="RefSeq" id="WP_259625823.1">
    <property type="nucleotide sequence ID" value="NZ_JANYMP010000013.1"/>
</dbReference>
<dbReference type="Gene3D" id="2.60.120.260">
    <property type="entry name" value="Galactose-binding domain-like"/>
    <property type="match status" value="3"/>
</dbReference>
<keyword evidence="4" id="KW-0732">Signal</keyword>
<accession>A0A9X3A3N5</accession>
<dbReference type="SUPFAM" id="SSF49785">
    <property type="entry name" value="Galactose-binding domain-like"/>
    <property type="match status" value="1"/>
</dbReference>
<dbReference type="Pfam" id="PF25788">
    <property type="entry name" value="Ig_Rha78A_N"/>
    <property type="match status" value="1"/>
</dbReference>
<evidence type="ECO:0000256" key="4">
    <source>
        <dbReference type="SAM" id="SignalP"/>
    </source>
</evidence>
<dbReference type="Pfam" id="PF08531">
    <property type="entry name" value="Bac_rhamnosid_N"/>
    <property type="match status" value="1"/>
</dbReference>
<dbReference type="PANTHER" id="PTHR33307">
    <property type="entry name" value="ALPHA-RHAMNOSIDASE (EUROFUNG)"/>
    <property type="match status" value="1"/>
</dbReference>
<dbReference type="InterPro" id="IPR008928">
    <property type="entry name" value="6-hairpin_glycosidase_sf"/>
</dbReference>
<protein>
    <recommendedName>
        <fullName evidence="2">alpha-L-rhamnosidase</fullName>
        <ecNumber evidence="2">3.2.1.40</ecNumber>
    </recommendedName>
</protein>
<dbReference type="Gene3D" id="1.50.10.10">
    <property type="match status" value="1"/>
</dbReference>
<dbReference type="InterPro" id="IPR008902">
    <property type="entry name" value="Rhamnosid_concanavalin"/>
</dbReference>
<dbReference type="PIRSF" id="PIRSF010631">
    <property type="entry name" value="A-rhamnsds"/>
    <property type="match status" value="1"/>
</dbReference>
<evidence type="ECO:0000256" key="3">
    <source>
        <dbReference type="ARBA" id="ARBA00022801"/>
    </source>
</evidence>
<dbReference type="GO" id="GO:0005975">
    <property type="term" value="P:carbohydrate metabolic process"/>
    <property type="evidence" value="ECO:0007669"/>
    <property type="project" value="InterPro"/>
</dbReference>
<evidence type="ECO:0000259" key="8">
    <source>
        <dbReference type="Pfam" id="PF17390"/>
    </source>
</evidence>
<dbReference type="InterPro" id="IPR013737">
    <property type="entry name" value="Bac_rhamnosid_N"/>
</dbReference>
<dbReference type="InterPro" id="IPR035396">
    <property type="entry name" value="Bac_rhamnosid6H"/>
</dbReference>
<keyword evidence="3 9" id="KW-0378">Hydrolase</keyword>
<feature type="domain" description="Alpha-L-rhamnosidase six-hairpin glycosidase" evidence="7">
    <location>
        <begin position="630"/>
        <end position="966"/>
    </location>
</feature>
<feature type="signal peptide" evidence="4">
    <location>
        <begin position="1"/>
        <end position="22"/>
    </location>
</feature>
<comment type="caution">
    <text evidence="9">The sequence shown here is derived from an EMBL/GenBank/DDBJ whole genome shotgun (WGS) entry which is preliminary data.</text>
</comment>
<dbReference type="Gene3D" id="2.60.420.10">
    <property type="entry name" value="Maltose phosphorylase, domain 3"/>
    <property type="match status" value="1"/>
</dbReference>
<evidence type="ECO:0000313" key="9">
    <source>
        <dbReference type="EMBL" id="MCS7480328.1"/>
    </source>
</evidence>
<dbReference type="Pfam" id="PF17389">
    <property type="entry name" value="Bac_rhamnosid6H"/>
    <property type="match status" value="1"/>
</dbReference>
<dbReference type="InterPro" id="IPR035398">
    <property type="entry name" value="Bac_rhamnosid_C"/>
</dbReference>
<organism evidence="9 10">
    <name type="scientific">Umezawaea endophytica</name>
    <dbReference type="NCBI Taxonomy" id="1654476"/>
    <lineage>
        <taxon>Bacteria</taxon>
        <taxon>Bacillati</taxon>
        <taxon>Actinomycetota</taxon>
        <taxon>Actinomycetes</taxon>
        <taxon>Pseudonocardiales</taxon>
        <taxon>Pseudonocardiaceae</taxon>
        <taxon>Umezawaea</taxon>
    </lineage>
</organism>